<organism evidence="3 4">
    <name type="scientific">Kineosphaera limosa NBRC 100340</name>
    <dbReference type="NCBI Taxonomy" id="1184609"/>
    <lineage>
        <taxon>Bacteria</taxon>
        <taxon>Bacillati</taxon>
        <taxon>Actinomycetota</taxon>
        <taxon>Actinomycetes</taxon>
        <taxon>Micrococcales</taxon>
        <taxon>Dermatophilaceae</taxon>
        <taxon>Kineosphaera</taxon>
    </lineage>
</organism>
<feature type="domain" description="DNA-binding protein Rv2175c wHTH" evidence="2">
    <location>
        <begin position="22"/>
        <end position="77"/>
    </location>
</feature>
<dbReference type="InterPro" id="IPR041098">
    <property type="entry name" value="Rv2175c_C"/>
</dbReference>
<feature type="domain" description="Rv2175c C-terminal" evidence="1">
    <location>
        <begin position="86"/>
        <end position="138"/>
    </location>
</feature>
<reference evidence="3 4" key="1">
    <citation type="submission" date="2012-08" db="EMBL/GenBank/DDBJ databases">
        <title>Whole genome shotgun sequence of Kineosphaera limosa NBRC 100340.</title>
        <authorList>
            <person name="Yoshida I."/>
            <person name="Isaki S."/>
            <person name="Hosoyama A."/>
            <person name="Tsuchikane K."/>
            <person name="Katsumata H."/>
            <person name="Ando Y."/>
            <person name="Ohji S."/>
            <person name="Hamada M."/>
            <person name="Tamura T."/>
            <person name="Yamazoe A."/>
            <person name="Yamazaki S."/>
            <person name="Fujita N."/>
        </authorList>
    </citation>
    <scope>NUCLEOTIDE SEQUENCE [LARGE SCALE GENOMIC DNA]</scope>
    <source>
        <strain evidence="3 4">NBRC 100340</strain>
    </source>
</reference>
<dbReference type="AlphaFoldDB" id="K6WXX3"/>
<evidence type="ECO:0000259" key="1">
    <source>
        <dbReference type="Pfam" id="PF18367"/>
    </source>
</evidence>
<dbReference type="RefSeq" id="WP_006593479.1">
    <property type="nucleotide sequence ID" value="NZ_BAHD01000052.1"/>
</dbReference>
<protein>
    <submittedName>
        <fullName evidence="3">Uncharacterized protein</fullName>
    </submittedName>
</protein>
<evidence type="ECO:0000313" key="3">
    <source>
        <dbReference type="EMBL" id="GAB96947.1"/>
    </source>
</evidence>
<dbReference type="Pfam" id="PF21531">
    <property type="entry name" value="Rv2175c_wHTH"/>
    <property type="match status" value="1"/>
</dbReference>
<dbReference type="Pfam" id="PF18367">
    <property type="entry name" value="Rv2175c_C"/>
    <property type="match status" value="1"/>
</dbReference>
<dbReference type="GO" id="GO:0003677">
    <property type="term" value="F:DNA binding"/>
    <property type="evidence" value="ECO:0007669"/>
    <property type="project" value="InterPro"/>
</dbReference>
<evidence type="ECO:0000259" key="2">
    <source>
        <dbReference type="Pfam" id="PF21531"/>
    </source>
</evidence>
<comment type="caution">
    <text evidence="3">The sequence shown here is derived from an EMBL/GenBank/DDBJ whole genome shotgun (WGS) entry which is preliminary data.</text>
</comment>
<dbReference type="InterPro" id="IPR048576">
    <property type="entry name" value="Rv2175c_wHTH"/>
</dbReference>
<dbReference type="EMBL" id="BAHD01000052">
    <property type="protein sequence ID" value="GAB96947.1"/>
    <property type="molecule type" value="Genomic_DNA"/>
</dbReference>
<sequence length="142" mass="14988">MSSHDSATDPAGPPAALAADAAADDSLDALVSQWLSVPEAAQLQGISLSDVRGQLKERQLVGVRRGPNNAVAIPAAFVTDEGPRPQLRGTVMVLADGGMSDAELVRWLFTRDDTLPEDGTPIGCLLAGHKTEIRRRAMETAF</sequence>
<evidence type="ECO:0000313" key="4">
    <source>
        <dbReference type="Proteomes" id="UP000008366"/>
    </source>
</evidence>
<keyword evidence="4" id="KW-1185">Reference proteome</keyword>
<gene>
    <name evidence="3" type="ORF">KILIM_052_00450</name>
</gene>
<dbReference type="eggNOG" id="ENOG5032W34">
    <property type="taxonomic scope" value="Bacteria"/>
</dbReference>
<dbReference type="STRING" id="1184609.KILIM_052_00450"/>
<name>K6WXX3_9MICO</name>
<proteinExistence type="predicted"/>
<accession>K6WXX3</accession>
<dbReference type="Proteomes" id="UP000008366">
    <property type="component" value="Unassembled WGS sequence"/>
</dbReference>